<name>A0A4Y7PWZ6_9AGAM</name>
<dbReference type="InterPro" id="IPR001810">
    <property type="entry name" value="F-box_dom"/>
</dbReference>
<evidence type="ECO:0000313" key="3">
    <source>
        <dbReference type="Proteomes" id="UP000294933"/>
    </source>
</evidence>
<evidence type="ECO:0000313" key="2">
    <source>
        <dbReference type="EMBL" id="TDL19591.1"/>
    </source>
</evidence>
<evidence type="ECO:0000259" key="1">
    <source>
        <dbReference type="PROSITE" id="PS50181"/>
    </source>
</evidence>
<keyword evidence="3" id="KW-1185">Reference proteome</keyword>
<protein>
    <recommendedName>
        <fullName evidence="1">F-box domain-containing protein</fullName>
    </recommendedName>
</protein>
<reference evidence="2 3" key="1">
    <citation type="submission" date="2018-06" db="EMBL/GenBank/DDBJ databases">
        <title>A transcriptomic atlas of mushroom development highlights an independent origin of complex multicellularity.</title>
        <authorList>
            <consortium name="DOE Joint Genome Institute"/>
            <person name="Krizsan K."/>
            <person name="Almasi E."/>
            <person name="Merenyi Z."/>
            <person name="Sahu N."/>
            <person name="Viragh M."/>
            <person name="Koszo T."/>
            <person name="Mondo S."/>
            <person name="Kiss B."/>
            <person name="Balint B."/>
            <person name="Kues U."/>
            <person name="Barry K."/>
            <person name="Hegedus J.C."/>
            <person name="Henrissat B."/>
            <person name="Johnson J."/>
            <person name="Lipzen A."/>
            <person name="Ohm R."/>
            <person name="Nagy I."/>
            <person name="Pangilinan J."/>
            <person name="Yan J."/>
            <person name="Xiong Y."/>
            <person name="Grigoriev I.V."/>
            <person name="Hibbett D.S."/>
            <person name="Nagy L.G."/>
        </authorList>
    </citation>
    <scope>NUCLEOTIDE SEQUENCE [LARGE SCALE GENOMIC DNA]</scope>
    <source>
        <strain evidence="2 3">SZMC22713</strain>
    </source>
</reference>
<dbReference type="AlphaFoldDB" id="A0A4Y7PWZ6"/>
<dbReference type="InterPro" id="IPR036047">
    <property type="entry name" value="F-box-like_dom_sf"/>
</dbReference>
<dbReference type="OrthoDB" id="2322499at2759"/>
<sequence>MPRENKKRRVREIACKEGEESGEAMANGESVVASPDLTMKPPVRRRKGKLSLLPNLSIDILFEVFVYLQPLDLLNIMYTSKGFRDLLIAPSSVFIWKAVRMNIEDIPDCPPHLSEVAYAKLAFYPYCYRCGKRTPNTPQWEVLARFCGPCLDVILTPTFMVPDWISNKPSYMNILGVIHNTQRCKGRYSLHCHFKPQVKKLLKHTQNLSETSSVAWIADAQRKAPGIREHAELCREWDTTVRIRRLTQLNEKKAKRRDDIHKRLSQLGFGPALARVAGDFSYHRLVKSGVGLSERIWTNIKPVLVSWIQEHETKHLARSALTAYTTSHPDIFLPGIADFMASSDIKQILDHLRDVPVSEEAFADMAIFMDNWRRTATLQLADLVESSRRHDRVASFAKLDLATTVFSCLCMRQVQVSNMDHARQLFMHYPWVMAHPCVTNERCTDSEDRLWDIKNLRYEGESGNRVVKPIIEACGLPHETTRTSDMDALDPRLICLHCRRGNENAKNITVYTWRSAIGHALICPHKKPHIGYSWHSLSDEATKNAKADTSSIYRRKIVGDAAREAEIQQWGCTQCRDRKDRNVYTIEEVKSHYAHEHKGFDPLYYRVARCPPGMFDLSLPADQCDE</sequence>
<dbReference type="VEuPathDB" id="FungiDB:BD410DRAFT_433370"/>
<dbReference type="SUPFAM" id="SSF81383">
    <property type="entry name" value="F-box domain"/>
    <property type="match status" value="1"/>
</dbReference>
<accession>A0A4Y7PWZ6</accession>
<gene>
    <name evidence="2" type="ORF">BD410DRAFT_433370</name>
</gene>
<dbReference type="EMBL" id="ML170195">
    <property type="protein sequence ID" value="TDL19591.1"/>
    <property type="molecule type" value="Genomic_DNA"/>
</dbReference>
<organism evidence="2 3">
    <name type="scientific">Rickenella mellea</name>
    <dbReference type="NCBI Taxonomy" id="50990"/>
    <lineage>
        <taxon>Eukaryota</taxon>
        <taxon>Fungi</taxon>
        <taxon>Dikarya</taxon>
        <taxon>Basidiomycota</taxon>
        <taxon>Agaricomycotina</taxon>
        <taxon>Agaricomycetes</taxon>
        <taxon>Hymenochaetales</taxon>
        <taxon>Rickenellaceae</taxon>
        <taxon>Rickenella</taxon>
    </lineage>
</organism>
<dbReference type="STRING" id="50990.A0A4Y7PWZ6"/>
<dbReference type="PROSITE" id="PS50181">
    <property type="entry name" value="FBOX"/>
    <property type="match status" value="1"/>
</dbReference>
<proteinExistence type="predicted"/>
<dbReference type="Proteomes" id="UP000294933">
    <property type="component" value="Unassembled WGS sequence"/>
</dbReference>
<feature type="domain" description="F-box" evidence="1">
    <location>
        <begin position="50"/>
        <end position="99"/>
    </location>
</feature>
<dbReference type="Pfam" id="PF00646">
    <property type="entry name" value="F-box"/>
    <property type="match status" value="1"/>
</dbReference>